<organism evidence="1 2">
    <name type="scientific">Daphnia pulex</name>
    <name type="common">Water flea</name>
    <dbReference type="NCBI Taxonomy" id="6669"/>
    <lineage>
        <taxon>Eukaryota</taxon>
        <taxon>Metazoa</taxon>
        <taxon>Ecdysozoa</taxon>
        <taxon>Arthropoda</taxon>
        <taxon>Crustacea</taxon>
        <taxon>Branchiopoda</taxon>
        <taxon>Diplostraca</taxon>
        <taxon>Cladocera</taxon>
        <taxon>Anomopoda</taxon>
        <taxon>Daphniidae</taxon>
        <taxon>Daphnia</taxon>
    </lineage>
</organism>
<reference evidence="1 2" key="1">
    <citation type="journal article" date="2011" name="Science">
        <title>The ecoresponsive genome of Daphnia pulex.</title>
        <authorList>
            <person name="Colbourne J.K."/>
            <person name="Pfrender M.E."/>
            <person name="Gilbert D."/>
            <person name="Thomas W.K."/>
            <person name="Tucker A."/>
            <person name="Oakley T.H."/>
            <person name="Tokishita S."/>
            <person name="Aerts A."/>
            <person name="Arnold G.J."/>
            <person name="Basu M.K."/>
            <person name="Bauer D.J."/>
            <person name="Caceres C.E."/>
            <person name="Carmel L."/>
            <person name="Casola C."/>
            <person name="Choi J.H."/>
            <person name="Detter J.C."/>
            <person name="Dong Q."/>
            <person name="Dusheyko S."/>
            <person name="Eads B.D."/>
            <person name="Frohlich T."/>
            <person name="Geiler-Samerotte K.A."/>
            <person name="Gerlach D."/>
            <person name="Hatcher P."/>
            <person name="Jogdeo S."/>
            <person name="Krijgsveld J."/>
            <person name="Kriventseva E.V."/>
            <person name="Kultz D."/>
            <person name="Laforsch C."/>
            <person name="Lindquist E."/>
            <person name="Lopez J."/>
            <person name="Manak J.R."/>
            <person name="Muller J."/>
            <person name="Pangilinan J."/>
            <person name="Patwardhan R.P."/>
            <person name="Pitluck S."/>
            <person name="Pritham E.J."/>
            <person name="Rechtsteiner A."/>
            <person name="Rho M."/>
            <person name="Rogozin I.B."/>
            <person name="Sakarya O."/>
            <person name="Salamov A."/>
            <person name="Schaack S."/>
            <person name="Shapiro H."/>
            <person name="Shiga Y."/>
            <person name="Skalitzky C."/>
            <person name="Smith Z."/>
            <person name="Souvorov A."/>
            <person name="Sung W."/>
            <person name="Tang Z."/>
            <person name="Tsuchiya D."/>
            <person name="Tu H."/>
            <person name="Vos H."/>
            <person name="Wang M."/>
            <person name="Wolf Y.I."/>
            <person name="Yamagata H."/>
            <person name="Yamada T."/>
            <person name="Ye Y."/>
            <person name="Shaw J.R."/>
            <person name="Andrews J."/>
            <person name="Crease T.J."/>
            <person name="Tang H."/>
            <person name="Lucas S.M."/>
            <person name="Robertson H.M."/>
            <person name="Bork P."/>
            <person name="Koonin E.V."/>
            <person name="Zdobnov E.M."/>
            <person name="Grigoriev I.V."/>
            <person name="Lynch M."/>
            <person name="Boore J.L."/>
        </authorList>
    </citation>
    <scope>NUCLEOTIDE SEQUENCE [LARGE SCALE GENOMIC DNA]</scope>
</reference>
<accession>E9I7M6</accession>
<dbReference type="AlphaFoldDB" id="E9I7M6"/>
<dbReference type="OrthoDB" id="2127281at2759"/>
<dbReference type="InParanoid" id="E9I7M6"/>
<dbReference type="STRING" id="6669.E9I7M6"/>
<feature type="non-terminal residue" evidence="1">
    <location>
        <position position="56"/>
    </location>
</feature>
<protein>
    <submittedName>
        <fullName evidence="1">Uncharacterized protein</fullName>
    </submittedName>
</protein>
<keyword evidence="2" id="KW-1185">Reference proteome</keyword>
<sequence>MQDERIAWYESALQLGVYAAYVIFMKWNAQSERFVKKLLNKNKVTRVRSTDHLVPS</sequence>
<evidence type="ECO:0000313" key="2">
    <source>
        <dbReference type="Proteomes" id="UP000000305"/>
    </source>
</evidence>
<name>E9I7M6_DAPPU</name>
<proteinExistence type="predicted"/>
<dbReference type="KEGG" id="dpx:DAPPUDRAFT_345906"/>
<gene>
    <name evidence="1" type="ORF">DAPPUDRAFT_345906</name>
</gene>
<dbReference type="Proteomes" id="UP000000305">
    <property type="component" value="Unassembled WGS sequence"/>
</dbReference>
<dbReference type="eggNOG" id="KOG1307">
    <property type="taxonomic scope" value="Eukaryota"/>
</dbReference>
<evidence type="ECO:0000313" key="1">
    <source>
        <dbReference type="EMBL" id="EFX60004.1"/>
    </source>
</evidence>
<dbReference type="HOGENOM" id="CLU_3020230_0_0_1"/>
<dbReference type="EMBL" id="GL737342">
    <property type="protein sequence ID" value="EFX60004.1"/>
    <property type="molecule type" value="Genomic_DNA"/>
</dbReference>